<evidence type="ECO:0000313" key="2">
    <source>
        <dbReference type="EMBL" id="STX29468.1"/>
    </source>
</evidence>
<name>A0A378I2S9_9GAMM</name>
<dbReference type="InterPro" id="IPR000836">
    <property type="entry name" value="PRTase_dom"/>
</dbReference>
<dbReference type="Proteomes" id="UP000254968">
    <property type="component" value="Unassembled WGS sequence"/>
</dbReference>
<dbReference type="Gene3D" id="3.40.50.2020">
    <property type="match status" value="1"/>
</dbReference>
<dbReference type="InterPro" id="IPR051910">
    <property type="entry name" value="ComF/GntX_DNA_util-trans"/>
</dbReference>
<reference evidence="2 3" key="1">
    <citation type="submission" date="2018-06" db="EMBL/GenBank/DDBJ databases">
        <authorList>
            <consortium name="Pathogen Informatics"/>
            <person name="Doyle S."/>
        </authorList>
    </citation>
    <scope>NUCLEOTIDE SEQUENCE [LARGE SCALE GENOMIC DNA]</scope>
    <source>
        <strain evidence="2 3">NCTC13315</strain>
    </source>
</reference>
<proteinExistence type="inferred from homology"/>
<organism evidence="2 3">
    <name type="scientific">Legionella beliardensis</name>
    <dbReference type="NCBI Taxonomy" id="91822"/>
    <lineage>
        <taxon>Bacteria</taxon>
        <taxon>Pseudomonadati</taxon>
        <taxon>Pseudomonadota</taxon>
        <taxon>Gammaproteobacteria</taxon>
        <taxon>Legionellales</taxon>
        <taxon>Legionellaceae</taxon>
        <taxon>Legionella</taxon>
    </lineage>
</organism>
<dbReference type="RefSeq" id="WP_242604199.1">
    <property type="nucleotide sequence ID" value="NZ_CAAAHO010000002.1"/>
</dbReference>
<dbReference type="PANTHER" id="PTHR47505:SF1">
    <property type="entry name" value="DNA UTILIZATION PROTEIN YHGH"/>
    <property type="match status" value="1"/>
</dbReference>
<gene>
    <name evidence="2" type="primary">comF</name>
    <name evidence="2" type="ORF">NCTC13315_02011</name>
</gene>
<dbReference type="InterPro" id="IPR029057">
    <property type="entry name" value="PRTase-like"/>
</dbReference>
<keyword evidence="3" id="KW-1185">Reference proteome</keyword>
<protein>
    <submittedName>
        <fullName evidence="2">Competence protein ComF</fullName>
    </submittedName>
</protein>
<dbReference type="AlphaFoldDB" id="A0A378I2S9"/>
<sequence>MHQKMASIAQVLRLTAVCALCNQYHREQFAICKPCLELISPLTYACSICRLPLPNNSLQQCGYCIRQKPVFDYVLAAYSFDEPLRTLIHNFKYHQALHLKSLLAKLMLDALPTSPYRPDCLIPIPMHPNRLYQRGFNQTVELTKLLAKRLAIPMDLNVVHKKINTLPQASLSGAQRRRNLKSSFIAKPNPYQHVTIIDDLMTTGSTANEVARLLKKQQIEHVDIWCLARATI</sequence>
<evidence type="ECO:0000313" key="3">
    <source>
        <dbReference type="Proteomes" id="UP000254968"/>
    </source>
</evidence>
<accession>A0A378I2S9</accession>
<comment type="similarity">
    <text evidence="1">Belongs to the ComF/GntX family.</text>
</comment>
<evidence type="ECO:0000256" key="1">
    <source>
        <dbReference type="ARBA" id="ARBA00008007"/>
    </source>
</evidence>
<dbReference type="PANTHER" id="PTHR47505">
    <property type="entry name" value="DNA UTILIZATION PROTEIN YHGH"/>
    <property type="match status" value="1"/>
</dbReference>
<dbReference type="SUPFAM" id="SSF53271">
    <property type="entry name" value="PRTase-like"/>
    <property type="match status" value="1"/>
</dbReference>
<dbReference type="EMBL" id="UGNV01000001">
    <property type="protein sequence ID" value="STX29468.1"/>
    <property type="molecule type" value="Genomic_DNA"/>
</dbReference>
<dbReference type="CDD" id="cd06223">
    <property type="entry name" value="PRTases_typeI"/>
    <property type="match status" value="1"/>
</dbReference>